<evidence type="ECO:0000313" key="2">
    <source>
        <dbReference type="Proteomes" id="UP000291562"/>
    </source>
</evidence>
<gene>
    <name evidence="1" type="ORF">ELE36_14735</name>
</gene>
<sequence length="66" mass="7333">MLFAAPPENLGVTTECVPAWRHFCLKFDGQMPSESTMENGGAYDVDIILHLCASMARLHFFDDIDG</sequence>
<dbReference type="AlphaFoldDB" id="A0A411HLV2"/>
<accession>A0A411HLV2</accession>
<proteinExistence type="predicted"/>
<evidence type="ECO:0000313" key="1">
    <source>
        <dbReference type="EMBL" id="QBB71509.1"/>
    </source>
</evidence>
<dbReference type="KEGG" id="xbc:ELE36_14735"/>
<organism evidence="1 2">
    <name type="scientific">Pseudolysobacter antarcticus</name>
    <dbReference type="NCBI Taxonomy" id="2511995"/>
    <lineage>
        <taxon>Bacteria</taxon>
        <taxon>Pseudomonadati</taxon>
        <taxon>Pseudomonadota</taxon>
        <taxon>Gammaproteobacteria</taxon>
        <taxon>Lysobacterales</taxon>
        <taxon>Rhodanobacteraceae</taxon>
        <taxon>Pseudolysobacter</taxon>
    </lineage>
</organism>
<dbReference type="EMBL" id="CP035704">
    <property type="protein sequence ID" value="QBB71509.1"/>
    <property type="molecule type" value="Genomic_DNA"/>
</dbReference>
<keyword evidence="2" id="KW-1185">Reference proteome</keyword>
<protein>
    <submittedName>
        <fullName evidence="1">Uncharacterized protein</fullName>
    </submittedName>
</protein>
<name>A0A411HLV2_9GAMM</name>
<dbReference type="RefSeq" id="WP_129834579.1">
    <property type="nucleotide sequence ID" value="NZ_CP035704.1"/>
</dbReference>
<dbReference type="Proteomes" id="UP000291562">
    <property type="component" value="Chromosome"/>
</dbReference>
<reference evidence="1 2" key="1">
    <citation type="submission" date="2019-01" db="EMBL/GenBank/DDBJ databases">
        <title>Pseudolysobacter antarctica gen. nov., sp. nov., isolated from Fildes Peninsula, Antarctica.</title>
        <authorList>
            <person name="Wei Z."/>
            <person name="Peng F."/>
        </authorList>
    </citation>
    <scope>NUCLEOTIDE SEQUENCE [LARGE SCALE GENOMIC DNA]</scope>
    <source>
        <strain evidence="1 2">AQ6-296</strain>
    </source>
</reference>